<keyword evidence="4" id="KW-1185">Reference proteome</keyword>
<dbReference type="Pfam" id="PF03537">
    <property type="entry name" value="Glyco_hydro_114"/>
    <property type="match status" value="2"/>
</dbReference>
<feature type="domain" description="Glycoside-hydrolase family GH114 TIM-barrel" evidence="2">
    <location>
        <begin position="74"/>
        <end position="218"/>
    </location>
</feature>
<dbReference type="InterPro" id="IPR013785">
    <property type="entry name" value="Aldolase_TIM"/>
</dbReference>
<dbReference type="PANTHER" id="PTHR35273">
    <property type="entry name" value="ALPHA-1,4 POLYGALACTOSAMINIDASE, PUTATIVE (AFU_ORTHOLOGUE AFUA_3G07890)-RELATED"/>
    <property type="match status" value="1"/>
</dbReference>
<keyword evidence="1" id="KW-0732">Signal</keyword>
<gene>
    <name evidence="3" type="ORF">UJA718_LOCUS2335</name>
</gene>
<comment type="caution">
    <text evidence="3">The sequence shown here is derived from an EMBL/GenBank/DDBJ whole genome shotgun (WGS) entry which is preliminary data.</text>
</comment>
<proteinExistence type="predicted"/>
<dbReference type="EMBL" id="CAJOBP010000157">
    <property type="protein sequence ID" value="CAF4132452.1"/>
    <property type="molecule type" value="Genomic_DNA"/>
</dbReference>
<name>A0A819WYM8_9BILA</name>
<dbReference type="Proteomes" id="UP000663873">
    <property type="component" value="Unassembled WGS sequence"/>
</dbReference>
<organism evidence="3 4">
    <name type="scientific">Rotaria socialis</name>
    <dbReference type="NCBI Taxonomy" id="392032"/>
    <lineage>
        <taxon>Eukaryota</taxon>
        <taxon>Metazoa</taxon>
        <taxon>Spiralia</taxon>
        <taxon>Gnathifera</taxon>
        <taxon>Rotifera</taxon>
        <taxon>Eurotatoria</taxon>
        <taxon>Bdelloidea</taxon>
        <taxon>Philodinida</taxon>
        <taxon>Philodinidae</taxon>
        <taxon>Rotaria</taxon>
    </lineage>
</organism>
<dbReference type="InterPro" id="IPR017853">
    <property type="entry name" value="GH"/>
</dbReference>
<protein>
    <recommendedName>
        <fullName evidence="2">Glycoside-hydrolase family GH114 TIM-barrel domain-containing protein</fullName>
    </recommendedName>
</protein>
<dbReference type="SUPFAM" id="SSF51445">
    <property type="entry name" value="(Trans)glycosidases"/>
    <property type="match status" value="1"/>
</dbReference>
<dbReference type="Gene3D" id="3.20.20.70">
    <property type="entry name" value="Aldolase class I"/>
    <property type="match status" value="1"/>
</dbReference>
<accession>A0A819WYM8</accession>
<dbReference type="PANTHER" id="PTHR35273:SF2">
    <property type="entry name" value="ALPHA-GALACTOSIDASE"/>
    <property type="match status" value="1"/>
</dbReference>
<dbReference type="InterPro" id="IPR004352">
    <property type="entry name" value="GH114_TIM-barrel"/>
</dbReference>
<feature type="chain" id="PRO_5032915368" description="Glycoside-hydrolase family GH114 TIM-barrel domain-containing protein" evidence="1">
    <location>
        <begin position="19"/>
        <end position="234"/>
    </location>
</feature>
<evidence type="ECO:0000313" key="4">
    <source>
        <dbReference type="Proteomes" id="UP000663873"/>
    </source>
</evidence>
<reference evidence="3" key="1">
    <citation type="submission" date="2021-02" db="EMBL/GenBank/DDBJ databases">
        <authorList>
            <person name="Nowell W R."/>
        </authorList>
    </citation>
    <scope>NUCLEOTIDE SEQUENCE</scope>
</reference>
<evidence type="ECO:0000313" key="3">
    <source>
        <dbReference type="EMBL" id="CAF4132452.1"/>
    </source>
</evidence>
<evidence type="ECO:0000256" key="1">
    <source>
        <dbReference type="SAM" id="SignalP"/>
    </source>
</evidence>
<dbReference type="AlphaFoldDB" id="A0A819WYM8"/>
<feature type="signal peptide" evidence="1">
    <location>
        <begin position="1"/>
        <end position="18"/>
    </location>
</feature>
<feature type="domain" description="Glycoside-hydrolase family GH114 TIM-barrel" evidence="2">
    <location>
        <begin position="28"/>
        <end position="72"/>
    </location>
</feature>
<sequence>MVAVSVVLIFCVISFAECYWKPTPLTNWTWQIMGTLDTSKNVVMYDIDLWDTPNNTITALKNAGKKVIYYFRNGESWLDIRRLDILGPIMAARLDLAKAKRCDGVEPDNVDVYTQINGGGFRVTYQDQIIYNTWLAREAHARDLSVGLKNDLDQVPDLVSHFDWAINEQCFVYNECDTLQPFIRANKAVFNCEYATHRNCLKAVQSKMSSIQATLALDGKNMKMCNAQGQLVPF</sequence>
<evidence type="ECO:0000259" key="2">
    <source>
        <dbReference type="Pfam" id="PF03537"/>
    </source>
</evidence>